<reference evidence="1 2" key="1">
    <citation type="submission" date="2022-11" db="EMBL/GenBank/DDBJ databases">
        <title>Spartinivicinus poritis sp. nov., isolated from scleractinian coral Porites lutea.</title>
        <authorList>
            <person name="Zhang G."/>
            <person name="Cai L."/>
            <person name="Wei Q."/>
        </authorList>
    </citation>
    <scope>NUCLEOTIDE SEQUENCE [LARGE SCALE GENOMIC DNA]</scope>
    <source>
        <strain evidence="1 2">A2-2</strain>
    </source>
</reference>
<dbReference type="InterPro" id="IPR036275">
    <property type="entry name" value="YdgH-like_sf"/>
</dbReference>
<accession>A0ABT5U7R3</accession>
<dbReference type="SUPFAM" id="SSF159871">
    <property type="entry name" value="YdgH-like"/>
    <property type="match status" value="1"/>
</dbReference>
<evidence type="ECO:0008006" key="3">
    <source>
        <dbReference type="Google" id="ProtNLM"/>
    </source>
</evidence>
<keyword evidence="2" id="KW-1185">Reference proteome</keyword>
<dbReference type="EMBL" id="JAPMOU010000010">
    <property type="protein sequence ID" value="MDE1462400.1"/>
    <property type="molecule type" value="Genomic_DNA"/>
</dbReference>
<protein>
    <recommendedName>
        <fullName evidence="3">DUF4156 domain-containing protein</fullName>
    </recommendedName>
</protein>
<dbReference type="PROSITE" id="PS51257">
    <property type="entry name" value="PROKAR_LIPOPROTEIN"/>
    <property type="match status" value="1"/>
</dbReference>
<organism evidence="1 2">
    <name type="scientific">Spartinivicinus poritis</name>
    <dbReference type="NCBI Taxonomy" id="2994640"/>
    <lineage>
        <taxon>Bacteria</taxon>
        <taxon>Pseudomonadati</taxon>
        <taxon>Pseudomonadota</taxon>
        <taxon>Gammaproteobacteria</taxon>
        <taxon>Oceanospirillales</taxon>
        <taxon>Zooshikellaceae</taxon>
        <taxon>Spartinivicinus</taxon>
    </lineage>
</organism>
<dbReference type="Proteomes" id="UP001528823">
    <property type="component" value="Unassembled WGS sequence"/>
</dbReference>
<name>A0ABT5U7R3_9GAMM</name>
<evidence type="ECO:0000313" key="2">
    <source>
        <dbReference type="Proteomes" id="UP001528823"/>
    </source>
</evidence>
<sequence>MQSKLFVCKLAACVLSTIVMGCKKQELITVFPEARNIKAVFKKPDCTFIDSHIITDAHPDNIARELKNIAYQKGANRYYISKVLSDTDKPRPTSVMAQLYRCDEHE</sequence>
<gene>
    <name evidence="1" type="ORF">ORQ98_10495</name>
</gene>
<evidence type="ECO:0000313" key="1">
    <source>
        <dbReference type="EMBL" id="MDE1462400.1"/>
    </source>
</evidence>
<proteinExistence type="predicted"/>
<comment type="caution">
    <text evidence="1">The sequence shown here is derived from an EMBL/GenBank/DDBJ whole genome shotgun (WGS) entry which is preliminary data.</text>
</comment>
<dbReference type="RefSeq" id="WP_274688748.1">
    <property type="nucleotide sequence ID" value="NZ_JAPMOU010000010.1"/>
</dbReference>